<comment type="subcellular location">
    <subcellularLocation>
        <location evidence="1">Membrane</location>
        <topology evidence="1">Multi-pass membrane protein</topology>
    </subcellularLocation>
</comment>
<evidence type="ECO:0000313" key="9">
    <source>
        <dbReference type="Proteomes" id="UP000298663"/>
    </source>
</evidence>
<keyword evidence="4 6" id="KW-1133">Transmembrane helix</keyword>
<dbReference type="PANTHER" id="PTHR10165">
    <property type="entry name" value="LIPID PHOSPHATE PHOSPHATASE"/>
    <property type="match status" value="1"/>
</dbReference>
<dbReference type="Proteomes" id="UP000298663">
    <property type="component" value="Unassembled WGS sequence"/>
</dbReference>
<keyword evidence="3 6" id="KW-0812">Transmembrane</keyword>
<protein>
    <recommendedName>
        <fullName evidence="7">Phosphatidic acid phosphatase type 2/haloperoxidase domain-containing protein</fullName>
    </recommendedName>
</protein>
<dbReference type="EMBL" id="AZBU02000011">
    <property type="protein sequence ID" value="TKR60555.1"/>
    <property type="molecule type" value="Genomic_DNA"/>
</dbReference>
<accession>A0A4V5ZXP5</accession>
<dbReference type="GO" id="GO:0046839">
    <property type="term" value="P:phospholipid dephosphorylation"/>
    <property type="evidence" value="ECO:0007669"/>
    <property type="project" value="TreeGrafter"/>
</dbReference>
<comment type="similarity">
    <text evidence="2">Belongs to the PA-phosphatase related phosphoesterase family.</text>
</comment>
<dbReference type="SMART" id="SM00014">
    <property type="entry name" value="acidPPc"/>
    <property type="match status" value="1"/>
</dbReference>
<organism evidence="8 9">
    <name type="scientific">Steinernema carpocapsae</name>
    <name type="common">Entomopathogenic nematode</name>
    <dbReference type="NCBI Taxonomy" id="34508"/>
    <lineage>
        <taxon>Eukaryota</taxon>
        <taxon>Metazoa</taxon>
        <taxon>Ecdysozoa</taxon>
        <taxon>Nematoda</taxon>
        <taxon>Chromadorea</taxon>
        <taxon>Rhabditida</taxon>
        <taxon>Tylenchina</taxon>
        <taxon>Panagrolaimomorpha</taxon>
        <taxon>Strongyloidoidea</taxon>
        <taxon>Steinernematidae</taxon>
        <taxon>Steinernema</taxon>
    </lineage>
</organism>
<dbReference type="InterPro" id="IPR036938">
    <property type="entry name" value="PAP2/HPO_sf"/>
</dbReference>
<evidence type="ECO:0000256" key="4">
    <source>
        <dbReference type="ARBA" id="ARBA00022989"/>
    </source>
</evidence>
<dbReference type="CDD" id="cd03384">
    <property type="entry name" value="PAP2_wunen"/>
    <property type="match status" value="1"/>
</dbReference>
<dbReference type="OrthoDB" id="8907274at2759"/>
<evidence type="ECO:0000313" key="8">
    <source>
        <dbReference type="EMBL" id="TKR60555.1"/>
    </source>
</evidence>
<dbReference type="GO" id="GO:0005886">
    <property type="term" value="C:plasma membrane"/>
    <property type="evidence" value="ECO:0007669"/>
    <property type="project" value="TreeGrafter"/>
</dbReference>
<dbReference type="GO" id="GO:0006644">
    <property type="term" value="P:phospholipid metabolic process"/>
    <property type="evidence" value="ECO:0007669"/>
    <property type="project" value="InterPro"/>
</dbReference>
<keyword evidence="9" id="KW-1185">Reference proteome</keyword>
<gene>
    <name evidence="8" type="ORF">L596_027785</name>
</gene>
<dbReference type="GO" id="GO:0007165">
    <property type="term" value="P:signal transduction"/>
    <property type="evidence" value="ECO:0007669"/>
    <property type="project" value="TreeGrafter"/>
</dbReference>
<dbReference type="Gene3D" id="1.20.144.10">
    <property type="entry name" value="Phosphatidic acid phosphatase type 2/haloperoxidase"/>
    <property type="match status" value="1"/>
</dbReference>
<dbReference type="AlphaFoldDB" id="A0A4V5ZXP5"/>
<evidence type="ECO:0000259" key="7">
    <source>
        <dbReference type="SMART" id="SM00014"/>
    </source>
</evidence>
<proteinExistence type="inferred from homology"/>
<evidence type="ECO:0000256" key="1">
    <source>
        <dbReference type="ARBA" id="ARBA00004141"/>
    </source>
</evidence>
<dbReference type="Pfam" id="PF01569">
    <property type="entry name" value="PAP2"/>
    <property type="match status" value="1"/>
</dbReference>
<feature type="transmembrane region" description="Helical" evidence="6">
    <location>
        <begin position="133"/>
        <end position="155"/>
    </location>
</feature>
<evidence type="ECO:0000256" key="6">
    <source>
        <dbReference type="SAM" id="Phobius"/>
    </source>
</evidence>
<keyword evidence="5 6" id="KW-0472">Membrane</keyword>
<feature type="transmembrane region" description="Helical" evidence="6">
    <location>
        <begin position="6"/>
        <end position="30"/>
    </location>
</feature>
<dbReference type="GO" id="GO:0008195">
    <property type="term" value="F:phosphatidate phosphatase activity"/>
    <property type="evidence" value="ECO:0007669"/>
    <property type="project" value="TreeGrafter"/>
</dbReference>
<dbReference type="InterPro" id="IPR043216">
    <property type="entry name" value="PAP-like"/>
</dbReference>
<dbReference type="InterPro" id="IPR000326">
    <property type="entry name" value="PAP2/HPO"/>
</dbReference>
<dbReference type="SUPFAM" id="SSF48317">
    <property type="entry name" value="Acid phosphatase/Vanadium-dependent haloperoxidase"/>
    <property type="match status" value="1"/>
</dbReference>
<evidence type="ECO:0000256" key="2">
    <source>
        <dbReference type="ARBA" id="ARBA00008816"/>
    </source>
</evidence>
<name>A0A4V5ZXP5_STECR</name>
<reference evidence="8 9" key="1">
    <citation type="journal article" date="2015" name="Genome Biol.">
        <title>Comparative genomics of Steinernema reveals deeply conserved gene regulatory networks.</title>
        <authorList>
            <person name="Dillman A.R."/>
            <person name="Macchietto M."/>
            <person name="Porter C.F."/>
            <person name="Rogers A."/>
            <person name="Williams B."/>
            <person name="Antoshechkin I."/>
            <person name="Lee M.M."/>
            <person name="Goodwin Z."/>
            <person name="Lu X."/>
            <person name="Lewis E.E."/>
            <person name="Goodrich-Blair H."/>
            <person name="Stock S.P."/>
            <person name="Adams B.J."/>
            <person name="Sternberg P.W."/>
            <person name="Mortazavi A."/>
        </authorList>
    </citation>
    <scope>NUCLEOTIDE SEQUENCE [LARGE SCALE GENOMIC DNA]</scope>
    <source>
        <strain evidence="8 9">ALL</strain>
    </source>
</reference>
<evidence type="ECO:0000256" key="5">
    <source>
        <dbReference type="ARBA" id="ARBA00023136"/>
    </source>
</evidence>
<evidence type="ECO:0000256" key="3">
    <source>
        <dbReference type="ARBA" id="ARBA00022692"/>
    </source>
</evidence>
<feature type="transmembrane region" description="Helical" evidence="6">
    <location>
        <begin position="268"/>
        <end position="290"/>
    </location>
</feature>
<feature type="domain" description="Phosphatidic acid phosphatase type 2/haloperoxidase" evidence="7">
    <location>
        <begin position="141"/>
        <end position="287"/>
    </location>
</feature>
<dbReference type="PANTHER" id="PTHR10165:SF103">
    <property type="entry name" value="PHOSPHOLIPID PHOSPHATASE HOMOLOG 1.2 HOMOLOG"/>
    <property type="match status" value="1"/>
</dbReference>
<dbReference type="STRING" id="34508.A0A4V5ZXP5"/>
<feature type="transmembrane region" description="Helical" evidence="6">
    <location>
        <begin position="241"/>
        <end position="262"/>
    </location>
</feature>
<feature type="transmembrane region" description="Helical" evidence="6">
    <location>
        <begin position="208"/>
        <end position="229"/>
    </location>
</feature>
<reference evidence="8 9" key="2">
    <citation type="journal article" date="2019" name="G3 (Bethesda)">
        <title>Hybrid Assembly of the Genome of the Entomopathogenic Nematode Steinernema carpocapsae Identifies the X-Chromosome.</title>
        <authorList>
            <person name="Serra L."/>
            <person name="Macchietto M."/>
            <person name="Macias-Munoz A."/>
            <person name="McGill C.J."/>
            <person name="Rodriguez I.M."/>
            <person name="Rodriguez B."/>
            <person name="Murad R."/>
            <person name="Mortazavi A."/>
        </authorList>
    </citation>
    <scope>NUCLEOTIDE SEQUENCE [LARGE SCALE GENOMIC DNA]</scope>
    <source>
        <strain evidence="8 9">ALL</strain>
    </source>
</reference>
<sequence>MPPASIQFPLIRWIIAFIGLGFSMLASYLIPKATGPVQRGFFCDDESIRYPYKENTVDPVLPRMRLLLRLHRHGASSTRRRRDSRLFLSMTIDWTPEIIATELIYNRLCLYAGAYSPGQIPNYKIGSLKIPYVIVRMFFAFAVAQIGLGTGIVIMNMTKYTVGRLRPHFIDLCKPNVTLANCSSTHQYIENYVCESGADAKLIVDAHLSFFSGHTSNAFFFALYIVLYLHLRLGKQFFDVIVFPLYYMVLIGAAAFVGYSRIFDYKHHWSDVLCGAIFGCFMAVLTVVYFRKLLVLPPIRPELRSRVQFVNENEGSARVVDEAPQTLGLTEQV</sequence>
<comment type="caution">
    <text evidence="8">The sequence shown here is derived from an EMBL/GenBank/DDBJ whole genome shotgun (WGS) entry which is preliminary data.</text>
</comment>